<dbReference type="AlphaFoldDB" id="A0AAV0FYP1"/>
<feature type="domain" description="DUF4371" evidence="1">
    <location>
        <begin position="1"/>
        <end position="67"/>
    </location>
</feature>
<reference evidence="2" key="1">
    <citation type="submission" date="2022-07" db="EMBL/GenBank/DDBJ databases">
        <authorList>
            <person name="Macas J."/>
            <person name="Novak P."/>
            <person name="Neumann P."/>
        </authorList>
    </citation>
    <scope>NUCLEOTIDE SEQUENCE</scope>
</reference>
<dbReference type="InterPro" id="IPR055298">
    <property type="entry name" value="AtLOH3-like"/>
</dbReference>
<evidence type="ECO:0000259" key="1">
    <source>
        <dbReference type="Pfam" id="PF14291"/>
    </source>
</evidence>
<name>A0AAV0FYP1_9ASTE</name>
<dbReference type="EMBL" id="CAMAPF010001023">
    <property type="protein sequence ID" value="CAH9140587.1"/>
    <property type="molecule type" value="Genomic_DNA"/>
</dbReference>
<dbReference type="InterPro" id="IPR012337">
    <property type="entry name" value="RNaseH-like_sf"/>
</dbReference>
<evidence type="ECO:0000313" key="2">
    <source>
        <dbReference type="EMBL" id="CAH9140587.1"/>
    </source>
</evidence>
<protein>
    <recommendedName>
        <fullName evidence="1">DUF4371 domain-containing protein</fullName>
    </recommendedName>
</protein>
<dbReference type="Proteomes" id="UP001152523">
    <property type="component" value="Unassembled WGS sequence"/>
</dbReference>
<comment type="caution">
    <text evidence="2">The sequence shown here is derived from an EMBL/GenBank/DDBJ whole genome shotgun (WGS) entry which is preliminary data.</text>
</comment>
<dbReference type="PANTHER" id="PTHR11697">
    <property type="entry name" value="GENERAL TRANSCRIPTION FACTOR 2-RELATED ZINC FINGER PROTEIN"/>
    <property type="match status" value="1"/>
</dbReference>
<keyword evidence="3" id="KW-1185">Reference proteome</keyword>
<dbReference type="InterPro" id="IPR025398">
    <property type="entry name" value="DUF4371"/>
</dbReference>
<gene>
    <name evidence="2" type="ORF">CEPIT_LOCUS38472</name>
</gene>
<evidence type="ECO:0000313" key="3">
    <source>
        <dbReference type="Proteomes" id="UP001152523"/>
    </source>
</evidence>
<dbReference type="PANTHER" id="PTHR11697:SF230">
    <property type="entry name" value="ZINC FINGER, MYM DOMAIN CONTAINING 1"/>
    <property type="match status" value="1"/>
</dbReference>
<feature type="non-terminal residue" evidence="2">
    <location>
        <position position="244"/>
    </location>
</feature>
<dbReference type="SUPFAM" id="SSF53098">
    <property type="entry name" value="Ribonuclease H-like"/>
    <property type="match status" value="1"/>
</dbReference>
<organism evidence="2 3">
    <name type="scientific">Cuscuta epithymum</name>
    <dbReference type="NCBI Taxonomy" id="186058"/>
    <lineage>
        <taxon>Eukaryota</taxon>
        <taxon>Viridiplantae</taxon>
        <taxon>Streptophyta</taxon>
        <taxon>Embryophyta</taxon>
        <taxon>Tracheophyta</taxon>
        <taxon>Spermatophyta</taxon>
        <taxon>Magnoliopsida</taxon>
        <taxon>eudicotyledons</taxon>
        <taxon>Gunneridae</taxon>
        <taxon>Pentapetalae</taxon>
        <taxon>asterids</taxon>
        <taxon>lamiids</taxon>
        <taxon>Solanales</taxon>
        <taxon>Convolvulaceae</taxon>
        <taxon>Cuscuteae</taxon>
        <taxon>Cuscuta</taxon>
        <taxon>Cuscuta subgen. Cuscuta</taxon>
    </lineage>
</organism>
<accession>A0AAV0FYP1</accession>
<sequence length="244" mass="27411">MVVVVRFVNDNGAVIERFLGLIHVVDTTALSLKSAVDDFFTKHGLSISKLRGQGYDGASNMRGELNGQKTLILNENPCARCIHCFAHQLQLSVVSVSAVNRFVSDFFEFFSMITNMVGASCKRKDEFRQIQEEKLVEMLEKGEIETGRGLNQECSLARPGATRWGSHYTTILRLLLLWSPTLEVLGKIYDDGADFKSRGLAGSLIEKMESYYFVFVAHVMKKVLGLTYVLSKFLQQKNQNILEA</sequence>
<dbReference type="Pfam" id="PF14291">
    <property type="entry name" value="DUF4371"/>
    <property type="match status" value="1"/>
</dbReference>
<proteinExistence type="predicted"/>